<dbReference type="PANTHER" id="PTHR12828:SF3">
    <property type="entry name" value="PROTEASOME MATURATION PROTEIN"/>
    <property type="match status" value="1"/>
</dbReference>
<protein>
    <submittedName>
        <fullName evidence="3">Proteasome maturation protein</fullName>
    </submittedName>
</protein>
<evidence type="ECO:0000313" key="4">
    <source>
        <dbReference type="Proteomes" id="UP001249851"/>
    </source>
</evidence>
<accession>A0AAD9PXN8</accession>
<keyword evidence="1" id="KW-0143">Chaperone</keyword>
<comment type="similarity">
    <text evidence="2">Belongs to the POMP/UMP1 family.</text>
</comment>
<keyword evidence="4" id="KW-1185">Reference proteome</keyword>
<dbReference type="PANTHER" id="PTHR12828">
    <property type="entry name" value="PROTEASOME MATURATION PROTEIN UMP1"/>
    <property type="match status" value="1"/>
</dbReference>
<keyword evidence="3" id="KW-0647">Proteasome</keyword>
<name>A0AAD9PXN8_ACRCE</name>
<evidence type="ECO:0000313" key="3">
    <source>
        <dbReference type="EMBL" id="KAK2550888.1"/>
    </source>
</evidence>
<dbReference type="AlphaFoldDB" id="A0AAD9PXN8"/>
<sequence length="140" mass="15522">MADLQTFPGKVAPAVEISSSLGHYGVRDHMRTGFANVKSELISTHPLEASEKNFLPNQEKLEFKMLRNTQGLQAPLKLQMERAMASKIQRLPCLPSSMIALDTLMGTDECIGFEDFLNVAGDSEVTCDPHLTMEYKLGLH</sequence>
<dbReference type="GO" id="GO:0005737">
    <property type="term" value="C:cytoplasm"/>
    <property type="evidence" value="ECO:0007669"/>
    <property type="project" value="TreeGrafter"/>
</dbReference>
<dbReference type="Pfam" id="PF05348">
    <property type="entry name" value="UMP1"/>
    <property type="match status" value="1"/>
</dbReference>
<dbReference type="GO" id="GO:0005634">
    <property type="term" value="C:nucleus"/>
    <property type="evidence" value="ECO:0007669"/>
    <property type="project" value="TreeGrafter"/>
</dbReference>
<proteinExistence type="inferred from homology"/>
<comment type="caution">
    <text evidence="3">The sequence shown here is derived from an EMBL/GenBank/DDBJ whole genome shotgun (WGS) entry which is preliminary data.</text>
</comment>
<dbReference type="GO" id="GO:0000502">
    <property type="term" value="C:proteasome complex"/>
    <property type="evidence" value="ECO:0007669"/>
    <property type="project" value="UniProtKB-KW"/>
</dbReference>
<dbReference type="InterPro" id="IPR008012">
    <property type="entry name" value="Ump1"/>
</dbReference>
<gene>
    <name evidence="3" type="ORF">P5673_028409</name>
</gene>
<evidence type="ECO:0000256" key="1">
    <source>
        <dbReference type="ARBA" id="ARBA00023186"/>
    </source>
</evidence>
<evidence type="ECO:0000256" key="2">
    <source>
        <dbReference type="ARBA" id="ARBA00043974"/>
    </source>
</evidence>
<reference evidence="3" key="2">
    <citation type="journal article" date="2023" name="Science">
        <title>Genomic signatures of disease resistance in endangered staghorn corals.</title>
        <authorList>
            <person name="Vollmer S.V."/>
            <person name="Selwyn J.D."/>
            <person name="Despard B.A."/>
            <person name="Roesel C.L."/>
        </authorList>
    </citation>
    <scope>NUCLEOTIDE SEQUENCE</scope>
    <source>
        <strain evidence="3">K2</strain>
    </source>
</reference>
<reference evidence="3" key="1">
    <citation type="journal article" date="2023" name="G3 (Bethesda)">
        <title>Whole genome assembly and annotation of the endangered Caribbean coral Acropora cervicornis.</title>
        <authorList>
            <person name="Selwyn J.D."/>
            <person name="Vollmer S.V."/>
        </authorList>
    </citation>
    <scope>NUCLEOTIDE SEQUENCE</scope>
    <source>
        <strain evidence="3">K2</strain>
    </source>
</reference>
<dbReference type="GO" id="GO:0043248">
    <property type="term" value="P:proteasome assembly"/>
    <property type="evidence" value="ECO:0007669"/>
    <property type="project" value="InterPro"/>
</dbReference>
<organism evidence="3 4">
    <name type="scientific">Acropora cervicornis</name>
    <name type="common">Staghorn coral</name>
    <dbReference type="NCBI Taxonomy" id="6130"/>
    <lineage>
        <taxon>Eukaryota</taxon>
        <taxon>Metazoa</taxon>
        <taxon>Cnidaria</taxon>
        <taxon>Anthozoa</taxon>
        <taxon>Hexacorallia</taxon>
        <taxon>Scleractinia</taxon>
        <taxon>Astrocoeniina</taxon>
        <taxon>Acroporidae</taxon>
        <taxon>Acropora</taxon>
    </lineage>
</organism>
<dbReference type="Proteomes" id="UP001249851">
    <property type="component" value="Unassembled WGS sequence"/>
</dbReference>
<dbReference type="EMBL" id="JARQWQ010000105">
    <property type="protein sequence ID" value="KAK2550888.1"/>
    <property type="molecule type" value="Genomic_DNA"/>
</dbReference>